<evidence type="ECO:0000256" key="1">
    <source>
        <dbReference type="ARBA" id="ARBA00004141"/>
    </source>
</evidence>
<feature type="transmembrane region" description="Helical" evidence="5">
    <location>
        <begin position="81"/>
        <end position="100"/>
    </location>
</feature>
<name>A0A3B0RDV4_9ZZZZ</name>
<accession>A0A3B0RDV4</accession>
<dbReference type="EMBL" id="UOEI01000035">
    <property type="protein sequence ID" value="VAV90282.1"/>
    <property type="molecule type" value="Genomic_DNA"/>
</dbReference>
<proteinExistence type="predicted"/>
<evidence type="ECO:0000313" key="6">
    <source>
        <dbReference type="EMBL" id="VAV90282.1"/>
    </source>
</evidence>
<sequence length="124" mass="13863">MTDQPPSDVPEADSDSRAWAVAAHLLPWVGLGFLGPLIIWLIKRDESPYVEEHAREALNFQISFLIYMIVSALLMLVVIGFFLFIGIGIFGFVVMIIAAIKAANGERYRYPLTIRFINPKVPTA</sequence>
<keyword evidence="2 5" id="KW-0812">Transmembrane</keyword>
<evidence type="ECO:0000256" key="2">
    <source>
        <dbReference type="ARBA" id="ARBA00022692"/>
    </source>
</evidence>
<comment type="subcellular location">
    <subcellularLocation>
        <location evidence="1">Membrane</location>
        <topology evidence="1">Multi-pass membrane protein</topology>
    </subcellularLocation>
</comment>
<evidence type="ECO:0000256" key="3">
    <source>
        <dbReference type="ARBA" id="ARBA00022989"/>
    </source>
</evidence>
<dbReference type="AlphaFoldDB" id="A0A3B0RDV4"/>
<keyword evidence="4 5" id="KW-0472">Membrane</keyword>
<gene>
    <name evidence="6" type="ORF">MNBD_ACTINO01-1698</name>
</gene>
<dbReference type="Pfam" id="PF09685">
    <property type="entry name" value="MamF_MmsF"/>
    <property type="match status" value="1"/>
</dbReference>
<evidence type="ECO:0000256" key="5">
    <source>
        <dbReference type="SAM" id="Phobius"/>
    </source>
</evidence>
<reference evidence="6" key="1">
    <citation type="submission" date="2018-06" db="EMBL/GenBank/DDBJ databases">
        <authorList>
            <person name="Zhirakovskaya E."/>
        </authorList>
    </citation>
    <scope>NUCLEOTIDE SEQUENCE</scope>
</reference>
<organism evidence="6">
    <name type="scientific">hydrothermal vent metagenome</name>
    <dbReference type="NCBI Taxonomy" id="652676"/>
    <lineage>
        <taxon>unclassified sequences</taxon>
        <taxon>metagenomes</taxon>
        <taxon>ecological metagenomes</taxon>
    </lineage>
</organism>
<dbReference type="InterPro" id="IPR019109">
    <property type="entry name" value="MamF_MmsF"/>
</dbReference>
<evidence type="ECO:0000256" key="4">
    <source>
        <dbReference type="ARBA" id="ARBA00023136"/>
    </source>
</evidence>
<feature type="transmembrane region" description="Helical" evidence="5">
    <location>
        <begin position="20"/>
        <end position="42"/>
    </location>
</feature>
<feature type="transmembrane region" description="Helical" evidence="5">
    <location>
        <begin position="54"/>
        <end position="75"/>
    </location>
</feature>
<evidence type="ECO:0008006" key="7">
    <source>
        <dbReference type="Google" id="ProtNLM"/>
    </source>
</evidence>
<keyword evidence="3 5" id="KW-1133">Transmembrane helix</keyword>
<protein>
    <recommendedName>
        <fullName evidence="7">DUF4870 domain-containing protein</fullName>
    </recommendedName>
</protein>